<comment type="caution">
    <text evidence="2">The sequence shown here is derived from an EMBL/GenBank/DDBJ whole genome shotgun (WGS) entry which is preliminary data.</text>
</comment>
<dbReference type="EMBL" id="BAAATE010000021">
    <property type="protein sequence ID" value="GAA2680704.1"/>
    <property type="molecule type" value="Genomic_DNA"/>
</dbReference>
<sequence length="50" mass="6039">MISLMDKVRAYLCRPRKRDVEKVKRVAGDPHAKQKAHHFLDKVRSRRHHH</sequence>
<proteinExistence type="predicted"/>
<protein>
    <submittedName>
        <fullName evidence="2">Uncharacterized protein</fullName>
    </submittedName>
</protein>
<reference evidence="3" key="1">
    <citation type="journal article" date="2019" name="Int. J. Syst. Evol. Microbiol.">
        <title>The Global Catalogue of Microorganisms (GCM) 10K type strain sequencing project: providing services to taxonomists for standard genome sequencing and annotation.</title>
        <authorList>
            <consortium name="The Broad Institute Genomics Platform"/>
            <consortium name="The Broad Institute Genome Sequencing Center for Infectious Disease"/>
            <person name="Wu L."/>
            <person name="Ma J."/>
        </authorList>
    </citation>
    <scope>NUCLEOTIDE SEQUENCE [LARGE SCALE GENOMIC DNA]</scope>
    <source>
        <strain evidence="3">JCM 6835</strain>
    </source>
</reference>
<evidence type="ECO:0000256" key="1">
    <source>
        <dbReference type="SAM" id="MobiDB-lite"/>
    </source>
</evidence>
<name>A0ABP6F0M6_9ACTN</name>
<feature type="region of interest" description="Disordered" evidence="1">
    <location>
        <begin position="22"/>
        <end position="50"/>
    </location>
</feature>
<keyword evidence="3" id="KW-1185">Reference proteome</keyword>
<evidence type="ECO:0000313" key="3">
    <source>
        <dbReference type="Proteomes" id="UP001501666"/>
    </source>
</evidence>
<gene>
    <name evidence="2" type="ORF">GCM10010412_065060</name>
</gene>
<dbReference type="Proteomes" id="UP001501666">
    <property type="component" value="Unassembled WGS sequence"/>
</dbReference>
<evidence type="ECO:0000313" key="2">
    <source>
        <dbReference type="EMBL" id="GAA2680704.1"/>
    </source>
</evidence>
<feature type="compositionally biased region" description="Basic and acidic residues" evidence="1">
    <location>
        <begin position="22"/>
        <end position="43"/>
    </location>
</feature>
<accession>A0ABP6F0M6</accession>
<organism evidence="2 3">
    <name type="scientific">Nonomuraea recticatena</name>
    <dbReference type="NCBI Taxonomy" id="46178"/>
    <lineage>
        <taxon>Bacteria</taxon>
        <taxon>Bacillati</taxon>
        <taxon>Actinomycetota</taxon>
        <taxon>Actinomycetes</taxon>
        <taxon>Streptosporangiales</taxon>
        <taxon>Streptosporangiaceae</taxon>
        <taxon>Nonomuraea</taxon>
    </lineage>
</organism>